<comment type="caution">
    <text evidence="2">The sequence shown here is derived from an EMBL/GenBank/DDBJ whole genome shotgun (WGS) entry which is preliminary data.</text>
</comment>
<proteinExistence type="predicted"/>
<protein>
    <recommendedName>
        <fullName evidence="4">Odorant receptor</fullName>
    </recommendedName>
</protein>
<gene>
    <name evidence="2" type="ORF">ODALV1_LOCUS30557</name>
</gene>
<evidence type="ECO:0008006" key="4">
    <source>
        <dbReference type="Google" id="ProtNLM"/>
    </source>
</evidence>
<feature type="transmembrane region" description="Helical" evidence="1">
    <location>
        <begin position="83"/>
        <end position="102"/>
    </location>
</feature>
<feature type="transmembrane region" description="Helical" evidence="1">
    <location>
        <begin position="349"/>
        <end position="368"/>
    </location>
</feature>
<evidence type="ECO:0000313" key="3">
    <source>
        <dbReference type="Proteomes" id="UP001642540"/>
    </source>
</evidence>
<evidence type="ECO:0000313" key="2">
    <source>
        <dbReference type="EMBL" id="CAL8145640.1"/>
    </source>
</evidence>
<feature type="transmembrane region" description="Helical" evidence="1">
    <location>
        <begin position="182"/>
        <end position="207"/>
    </location>
</feature>
<organism evidence="2 3">
    <name type="scientific">Orchesella dallaii</name>
    <dbReference type="NCBI Taxonomy" id="48710"/>
    <lineage>
        <taxon>Eukaryota</taxon>
        <taxon>Metazoa</taxon>
        <taxon>Ecdysozoa</taxon>
        <taxon>Arthropoda</taxon>
        <taxon>Hexapoda</taxon>
        <taxon>Collembola</taxon>
        <taxon>Entomobryomorpha</taxon>
        <taxon>Entomobryoidea</taxon>
        <taxon>Orchesellidae</taxon>
        <taxon>Orchesellinae</taxon>
        <taxon>Orchesella</taxon>
    </lineage>
</organism>
<feature type="transmembrane region" description="Helical" evidence="1">
    <location>
        <begin position="318"/>
        <end position="337"/>
    </location>
</feature>
<evidence type="ECO:0000256" key="1">
    <source>
        <dbReference type="SAM" id="Phobius"/>
    </source>
</evidence>
<feature type="transmembrane region" description="Helical" evidence="1">
    <location>
        <begin position="43"/>
        <end position="62"/>
    </location>
</feature>
<keyword evidence="1" id="KW-1133">Transmembrane helix</keyword>
<dbReference type="Proteomes" id="UP001642540">
    <property type="component" value="Unassembled WGS sequence"/>
</dbReference>
<keyword evidence="1" id="KW-0812">Transmembrane</keyword>
<name>A0ABP1S7J0_9HEXA</name>
<sequence>MGFGEAYINVQLLLQKLFDMPIYYDTNQGRLIPNPKLKTRWKMFIWNMNELGVLAAFLYGFYRIRRIFHDYTETGLLNPEETVIYFFLIGMGFQALATFYTIERDPSGFSFVSSQIFNLGGESHRGWPTSRRLPDIPELIGYGMAIVFFNFPLAGIVYPLIKSLDPINTHFTGILPELPRRLLASFSYGFLLFFSANICASFLLLILTCCQVMEKQTERNHKLSVGESPIETSHWIEAHIQFVVKRILLGIEYLLTIAKWKTGSGCSVWCAEIPEMVIIRNVAQSGRNSEHNQNFELRRRFHIQLRLLMEASNRNVHVFIPTMATVGMLLCVILNYGIIKLHDREEMRIFVFMAIFILVAINTLIFFLCHHASQPMIHTSEMILFWKGKLKGELEKRQVRCMRPIGFTLGAFFLAKRDTALEMNDIILNATINVLLS</sequence>
<keyword evidence="3" id="KW-1185">Reference proteome</keyword>
<reference evidence="2 3" key="1">
    <citation type="submission" date="2024-08" db="EMBL/GenBank/DDBJ databases">
        <authorList>
            <person name="Cucini C."/>
            <person name="Frati F."/>
        </authorList>
    </citation>
    <scope>NUCLEOTIDE SEQUENCE [LARGE SCALE GENOMIC DNA]</scope>
</reference>
<feature type="transmembrane region" description="Helical" evidence="1">
    <location>
        <begin position="139"/>
        <end position="161"/>
    </location>
</feature>
<keyword evidence="1" id="KW-0472">Membrane</keyword>
<accession>A0ABP1S7J0</accession>
<dbReference type="EMBL" id="CAXLJM020000164">
    <property type="protein sequence ID" value="CAL8145640.1"/>
    <property type="molecule type" value="Genomic_DNA"/>
</dbReference>